<evidence type="ECO:0000313" key="5">
    <source>
        <dbReference type="EMBL" id="KAK8106508.1"/>
    </source>
</evidence>
<evidence type="ECO:0000256" key="1">
    <source>
        <dbReference type="ARBA" id="ARBA00022729"/>
    </source>
</evidence>
<dbReference type="CDD" id="cd02851">
    <property type="entry name" value="E_set_GO_C"/>
    <property type="match status" value="1"/>
</dbReference>
<dbReference type="EMBL" id="JAQQWP010000008">
    <property type="protein sequence ID" value="KAK8106508.1"/>
    <property type="molecule type" value="Genomic_DNA"/>
</dbReference>
<feature type="domain" description="Apple" evidence="2">
    <location>
        <begin position="44"/>
        <end position="102"/>
    </location>
</feature>
<evidence type="ECO:0000313" key="6">
    <source>
        <dbReference type="Proteomes" id="UP001392437"/>
    </source>
</evidence>
<reference evidence="5 6" key="1">
    <citation type="submission" date="2023-01" db="EMBL/GenBank/DDBJ databases">
        <title>Analysis of 21 Apiospora genomes using comparative genomics revels a genus with tremendous synthesis potential of carbohydrate active enzymes and secondary metabolites.</title>
        <authorList>
            <person name="Sorensen T."/>
        </authorList>
    </citation>
    <scope>NUCLEOTIDE SEQUENCE [LARGE SCALE GENOMIC DNA]</scope>
    <source>
        <strain evidence="5 6">CBS 117206</strain>
    </source>
</reference>
<evidence type="ECO:0000259" key="2">
    <source>
        <dbReference type="Pfam" id="PF00024"/>
    </source>
</evidence>
<dbReference type="AlphaFoldDB" id="A0AAW0QTT7"/>
<sequence length="614" mass="65257">MVFNIKKAAGLSVQIGAASALVKGLNVAECPTATAAKAIGDNEYQICPNTDLVGASAQQMKNCASTADCVALCSETAGCEKAVYDKTNAICHIKQVTDGTLLEWVENAEFDVIYVPKTYDVAKMGKWSDLIRLPIIPVAAYVVPEFPEPTRMMVFSSWGAANFGGASGYTQFADYNFKTGAVSQRTVANTHHDMFCPGISSLEDGRIIITGGSDAEKTSFYDPATNEFTEGPDMQIARGYQSSATLSNGNVFTIGGSYSGGRGGKVGEVFDPATNAWTLLKGADVQPLLTVDHEGIWREDNHAWLYGWKNGSVFQAGPSKAQHWYGTNGAGSVQPAAVRDDVDAMCGVNVMYEPGKIFSAGGAQDYDNSAANKHAHITSIDEPDQPAQVERVGDMNYARAFSNAVVLPDGTVLITGGQPTAHVFTDTDGVLTPELFDPATKSFAKMAPEAVARNYHSESLLLADGTVWSGGGGLCYVANPQASTKNCDRSVDHADGQIFSPPYLFAADGGAAPRPEIASLPKATVKVGSIFTVAMNRDAEPAASFVLVRMGSATHSINTDQRRIPLTKVHACKGRYSVQLPDDSGVLLPGYYYLFAMSASGTPSMAKTFRVTLK</sequence>
<comment type="caution">
    <text evidence="5">The sequence shown here is derived from an EMBL/GenBank/DDBJ whole genome shotgun (WGS) entry which is preliminary data.</text>
</comment>
<dbReference type="InterPro" id="IPR037293">
    <property type="entry name" value="Gal_Oxidase_central_sf"/>
</dbReference>
<dbReference type="Pfam" id="PF00024">
    <property type="entry name" value="PAN_1"/>
    <property type="match status" value="1"/>
</dbReference>
<keyword evidence="1" id="KW-0732">Signal</keyword>
<dbReference type="SUPFAM" id="SSF50965">
    <property type="entry name" value="Galactose oxidase, central domain"/>
    <property type="match status" value="1"/>
</dbReference>
<gene>
    <name evidence="5" type="ORF">PG999_009867</name>
</gene>
<dbReference type="SMART" id="SM00612">
    <property type="entry name" value="Kelch"/>
    <property type="match status" value="1"/>
</dbReference>
<dbReference type="InterPro" id="IPR011043">
    <property type="entry name" value="Gal_Oxase/kelch_b-propeller"/>
</dbReference>
<dbReference type="Gene3D" id="2.60.40.10">
    <property type="entry name" value="Immunoglobulins"/>
    <property type="match status" value="1"/>
</dbReference>
<keyword evidence="6" id="KW-1185">Reference proteome</keyword>
<dbReference type="InterPro" id="IPR006652">
    <property type="entry name" value="Kelch_1"/>
</dbReference>
<proteinExistence type="predicted"/>
<protein>
    <submittedName>
        <fullName evidence="5">Galactose oxidase</fullName>
    </submittedName>
</protein>
<dbReference type="InterPro" id="IPR014756">
    <property type="entry name" value="Ig_E-set"/>
</dbReference>
<dbReference type="PANTHER" id="PTHR32208:SF56">
    <property type="entry name" value="GALACTOSE OXIDASE-RELATED"/>
    <property type="match status" value="1"/>
</dbReference>
<feature type="domain" description="Galactose oxidase-like Early set" evidence="4">
    <location>
        <begin position="514"/>
        <end position="611"/>
    </location>
</feature>
<dbReference type="InterPro" id="IPR013783">
    <property type="entry name" value="Ig-like_fold"/>
</dbReference>
<dbReference type="Pfam" id="PF07250">
    <property type="entry name" value="Glyoxal_oxid_N"/>
    <property type="match status" value="1"/>
</dbReference>
<dbReference type="Gene3D" id="2.130.10.80">
    <property type="entry name" value="Galactose oxidase/kelch, beta-propeller"/>
    <property type="match status" value="1"/>
</dbReference>
<organism evidence="5 6">
    <name type="scientific">Apiospora kogelbergensis</name>
    <dbReference type="NCBI Taxonomy" id="1337665"/>
    <lineage>
        <taxon>Eukaryota</taxon>
        <taxon>Fungi</taxon>
        <taxon>Dikarya</taxon>
        <taxon>Ascomycota</taxon>
        <taxon>Pezizomycotina</taxon>
        <taxon>Sordariomycetes</taxon>
        <taxon>Xylariomycetidae</taxon>
        <taxon>Amphisphaeriales</taxon>
        <taxon>Apiosporaceae</taxon>
        <taxon>Apiospora</taxon>
    </lineage>
</organism>
<dbReference type="InterPro" id="IPR003609">
    <property type="entry name" value="Pan_app"/>
</dbReference>
<dbReference type="Proteomes" id="UP001392437">
    <property type="component" value="Unassembled WGS sequence"/>
</dbReference>
<feature type="domain" description="Glyoxal oxidase N-terminal" evidence="3">
    <location>
        <begin position="385"/>
        <end position="472"/>
    </location>
</feature>
<dbReference type="InterPro" id="IPR009880">
    <property type="entry name" value="Glyoxal_oxidase_N"/>
</dbReference>
<accession>A0AAW0QTT7</accession>
<dbReference type="PANTHER" id="PTHR32208">
    <property type="entry name" value="SECRETED PROTEIN-RELATED"/>
    <property type="match status" value="1"/>
</dbReference>
<evidence type="ECO:0000259" key="4">
    <source>
        <dbReference type="Pfam" id="PF09118"/>
    </source>
</evidence>
<dbReference type="Pfam" id="PF01344">
    <property type="entry name" value="Kelch_1"/>
    <property type="match status" value="1"/>
</dbReference>
<dbReference type="SUPFAM" id="SSF81296">
    <property type="entry name" value="E set domains"/>
    <property type="match status" value="1"/>
</dbReference>
<dbReference type="InterPro" id="IPR015202">
    <property type="entry name" value="GO-like_E_set"/>
</dbReference>
<evidence type="ECO:0000259" key="3">
    <source>
        <dbReference type="Pfam" id="PF07250"/>
    </source>
</evidence>
<name>A0AAW0QTT7_9PEZI</name>
<dbReference type="Pfam" id="PF09118">
    <property type="entry name" value="GO-like_E_set"/>
    <property type="match status" value="1"/>
</dbReference>